<proteinExistence type="predicted"/>
<reference evidence="2" key="1">
    <citation type="submission" date="2023-08" db="EMBL/GenBank/DDBJ databases">
        <authorList>
            <person name="Alioto T."/>
            <person name="Alioto T."/>
            <person name="Gomez Garrido J."/>
        </authorList>
    </citation>
    <scope>NUCLEOTIDE SEQUENCE</scope>
</reference>
<keyword evidence="1" id="KW-0472">Membrane</keyword>
<sequence length="104" mass="12000">MKTDYLQKRLQVSGRCVLHRFELNKGILKRTMVKRTNRELRKILFLAVTVLKDLTRENATTLFAFEFHCIISVHLMYEIAAIIVVLHIIILGLHVVDIVAVDGD</sequence>
<evidence type="ECO:0000256" key="1">
    <source>
        <dbReference type="SAM" id="Phobius"/>
    </source>
</evidence>
<gene>
    <name evidence="2" type="ORF">OCTVUL_1B026208</name>
</gene>
<keyword evidence="3" id="KW-1185">Reference proteome</keyword>
<accession>A0AA36F8C0</accession>
<name>A0AA36F8C0_OCTVU</name>
<evidence type="ECO:0000313" key="2">
    <source>
        <dbReference type="EMBL" id="CAI9729576.1"/>
    </source>
</evidence>
<organism evidence="2 3">
    <name type="scientific">Octopus vulgaris</name>
    <name type="common">Common octopus</name>
    <dbReference type="NCBI Taxonomy" id="6645"/>
    <lineage>
        <taxon>Eukaryota</taxon>
        <taxon>Metazoa</taxon>
        <taxon>Spiralia</taxon>
        <taxon>Lophotrochozoa</taxon>
        <taxon>Mollusca</taxon>
        <taxon>Cephalopoda</taxon>
        <taxon>Coleoidea</taxon>
        <taxon>Octopodiformes</taxon>
        <taxon>Octopoda</taxon>
        <taxon>Incirrata</taxon>
        <taxon>Octopodidae</taxon>
        <taxon>Octopus</taxon>
    </lineage>
</organism>
<feature type="transmembrane region" description="Helical" evidence="1">
    <location>
        <begin position="75"/>
        <end position="96"/>
    </location>
</feature>
<dbReference type="EMBL" id="OX597823">
    <property type="protein sequence ID" value="CAI9729576.1"/>
    <property type="molecule type" value="Genomic_DNA"/>
</dbReference>
<keyword evidence="1" id="KW-1133">Transmembrane helix</keyword>
<keyword evidence="1" id="KW-0812">Transmembrane</keyword>
<evidence type="ECO:0000313" key="3">
    <source>
        <dbReference type="Proteomes" id="UP001162480"/>
    </source>
</evidence>
<dbReference type="Proteomes" id="UP001162480">
    <property type="component" value="Chromosome 10"/>
</dbReference>
<dbReference type="AlphaFoldDB" id="A0AA36F8C0"/>
<protein>
    <submittedName>
        <fullName evidence="2">Uncharacterized protein</fullName>
    </submittedName>
</protein>